<evidence type="ECO:0000259" key="1">
    <source>
        <dbReference type="PROSITE" id="PS51186"/>
    </source>
</evidence>
<dbReference type="GO" id="GO:0016747">
    <property type="term" value="F:acyltransferase activity, transferring groups other than amino-acyl groups"/>
    <property type="evidence" value="ECO:0007669"/>
    <property type="project" value="InterPro"/>
</dbReference>
<accession>A0A9D2G5M7</accession>
<dbReference type="PANTHER" id="PTHR43415">
    <property type="entry name" value="SPERMIDINE N(1)-ACETYLTRANSFERASE"/>
    <property type="match status" value="1"/>
</dbReference>
<dbReference type="EMBL" id="DXBB01000059">
    <property type="protein sequence ID" value="HIZ72746.1"/>
    <property type="molecule type" value="Genomic_DNA"/>
</dbReference>
<organism evidence="2 3">
    <name type="scientific">Candidatus Gallimonas intestinavium</name>
    <dbReference type="NCBI Taxonomy" id="2838603"/>
    <lineage>
        <taxon>Bacteria</taxon>
        <taxon>Bacillati</taxon>
        <taxon>Bacillota</taxon>
        <taxon>Clostridia</taxon>
        <taxon>Candidatus Gallimonas</taxon>
    </lineage>
</organism>
<dbReference type="SUPFAM" id="SSF55729">
    <property type="entry name" value="Acyl-CoA N-acyltransferases (Nat)"/>
    <property type="match status" value="1"/>
</dbReference>
<dbReference type="Pfam" id="PF13302">
    <property type="entry name" value="Acetyltransf_3"/>
    <property type="match status" value="1"/>
</dbReference>
<gene>
    <name evidence="2" type="ORF">H9964_04115</name>
</gene>
<dbReference type="Proteomes" id="UP000824102">
    <property type="component" value="Unassembled WGS sequence"/>
</dbReference>
<dbReference type="Gene3D" id="3.40.630.30">
    <property type="match status" value="1"/>
</dbReference>
<feature type="domain" description="N-acetyltransferase" evidence="1">
    <location>
        <begin position="4"/>
        <end position="163"/>
    </location>
</feature>
<name>A0A9D2G5M7_9FIRM</name>
<dbReference type="InterPro" id="IPR016181">
    <property type="entry name" value="Acyl_CoA_acyltransferase"/>
</dbReference>
<proteinExistence type="predicted"/>
<comment type="caution">
    <text evidence="2">The sequence shown here is derived from an EMBL/GenBank/DDBJ whole genome shotgun (WGS) entry which is preliminary data.</text>
</comment>
<reference evidence="2" key="1">
    <citation type="journal article" date="2021" name="PeerJ">
        <title>Extensive microbial diversity within the chicken gut microbiome revealed by metagenomics and culture.</title>
        <authorList>
            <person name="Gilroy R."/>
            <person name="Ravi A."/>
            <person name="Getino M."/>
            <person name="Pursley I."/>
            <person name="Horton D.L."/>
            <person name="Alikhan N.F."/>
            <person name="Baker D."/>
            <person name="Gharbi K."/>
            <person name="Hall N."/>
            <person name="Watson M."/>
            <person name="Adriaenssens E.M."/>
            <person name="Foster-Nyarko E."/>
            <person name="Jarju S."/>
            <person name="Secka A."/>
            <person name="Antonio M."/>
            <person name="Oren A."/>
            <person name="Chaudhuri R.R."/>
            <person name="La Ragione R."/>
            <person name="Hildebrand F."/>
            <person name="Pallen M.J."/>
        </authorList>
    </citation>
    <scope>NUCLEOTIDE SEQUENCE</scope>
    <source>
        <strain evidence="2">ChiW7-2402</strain>
    </source>
</reference>
<dbReference type="PROSITE" id="PS51186">
    <property type="entry name" value="GNAT"/>
    <property type="match status" value="1"/>
</dbReference>
<dbReference type="InterPro" id="IPR000182">
    <property type="entry name" value="GNAT_dom"/>
</dbReference>
<reference evidence="2" key="2">
    <citation type="submission" date="2021-04" db="EMBL/GenBank/DDBJ databases">
        <authorList>
            <person name="Gilroy R."/>
        </authorList>
    </citation>
    <scope>NUCLEOTIDE SEQUENCE</scope>
    <source>
        <strain evidence="2">ChiW7-2402</strain>
    </source>
</reference>
<evidence type="ECO:0000313" key="3">
    <source>
        <dbReference type="Proteomes" id="UP000824102"/>
    </source>
</evidence>
<protein>
    <submittedName>
        <fullName evidence="2">GNAT family N-acetyltransferase</fullName>
    </submittedName>
</protein>
<dbReference type="AlphaFoldDB" id="A0A9D2G5M7"/>
<sequence>MGKVTIRRFEEKDVPNKVKWINDDRNNQFLHYDIPLILEKTHWLYLKNQTLTNRYDAVIECDGIPVEIIGLVNICDGKAEYNVTLGEPEYKGQGIAKKASDILLKYAFNELEIDEVYLYTEIENVVAQHLFEKCGFHNQGIAYASAVKRGSTVDRYYYVITVETNY</sequence>
<dbReference type="PANTHER" id="PTHR43415:SF3">
    <property type="entry name" value="GNAT-FAMILY ACETYLTRANSFERASE"/>
    <property type="match status" value="1"/>
</dbReference>
<evidence type="ECO:0000313" key="2">
    <source>
        <dbReference type="EMBL" id="HIZ72746.1"/>
    </source>
</evidence>